<dbReference type="Pfam" id="PF04287">
    <property type="entry name" value="DUF446"/>
    <property type="match status" value="1"/>
</dbReference>
<keyword evidence="3" id="KW-1185">Reference proteome</keyword>
<proteinExistence type="predicted"/>
<dbReference type="InterPro" id="IPR023376">
    <property type="entry name" value="YqcC-like_dom"/>
</dbReference>
<dbReference type="PANTHER" id="PTHR39586:SF1">
    <property type="entry name" value="CYTOPLASMIC PROTEIN"/>
    <property type="match status" value="1"/>
</dbReference>
<dbReference type="EMBL" id="JAEMNX010000018">
    <property type="protein sequence ID" value="MBJ7538825.1"/>
    <property type="molecule type" value="Genomic_DNA"/>
</dbReference>
<dbReference type="Gene3D" id="1.20.1440.40">
    <property type="entry name" value="YqcC-like"/>
    <property type="match status" value="1"/>
</dbReference>
<dbReference type="InterPro" id="IPR036814">
    <property type="entry name" value="YqcC-like_sf"/>
</dbReference>
<evidence type="ECO:0000313" key="3">
    <source>
        <dbReference type="Proteomes" id="UP000628710"/>
    </source>
</evidence>
<evidence type="ECO:0000259" key="1">
    <source>
        <dbReference type="Pfam" id="PF04287"/>
    </source>
</evidence>
<name>A0A934N0R7_9GAMM</name>
<dbReference type="RefSeq" id="WP_199469232.1">
    <property type="nucleotide sequence ID" value="NZ_JAEMNX010000018.1"/>
</dbReference>
<reference evidence="2" key="1">
    <citation type="submission" date="2020-12" db="EMBL/GenBank/DDBJ databases">
        <title>Marinomonas arctica sp. nov., a psychrotolerant bacterium isolated from the Arctic.</title>
        <authorList>
            <person name="Zhang Y."/>
        </authorList>
    </citation>
    <scope>NUCLEOTIDE SEQUENCE</scope>
    <source>
        <strain evidence="2">C1424</strain>
    </source>
</reference>
<protein>
    <submittedName>
        <fullName evidence="2">YqcC family protein</fullName>
    </submittedName>
</protein>
<dbReference type="AlphaFoldDB" id="A0A934N0R7"/>
<dbReference type="GO" id="GO:0044010">
    <property type="term" value="P:single-species biofilm formation"/>
    <property type="evidence" value="ECO:0007669"/>
    <property type="project" value="TreeGrafter"/>
</dbReference>
<dbReference type="PANTHER" id="PTHR39586">
    <property type="entry name" value="CYTOPLASMIC PROTEIN-RELATED"/>
    <property type="match status" value="1"/>
</dbReference>
<dbReference type="InterPro" id="IPR007384">
    <property type="entry name" value="UCP006257"/>
</dbReference>
<dbReference type="SUPFAM" id="SSF158452">
    <property type="entry name" value="YqcC-like"/>
    <property type="match status" value="1"/>
</dbReference>
<organism evidence="2 3">
    <name type="scientific">Marinomonas transparens</name>
    <dbReference type="NCBI Taxonomy" id="2795388"/>
    <lineage>
        <taxon>Bacteria</taxon>
        <taxon>Pseudomonadati</taxon>
        <taxon>Pseudomonadota</taxon>
        <taxon>Gammaproteobacteria</taxon>
        <taxon>Oceanospirillales</taxon>
        <taxon>Oceanospirillaceae</taxon>
        <taxon>Marinomonas</taxon>
    </lineage>
</organism>
<comment type="caution">
    <text evidence="2">The sequence shown here is derived from an EMBL/GenBank/DDBJ whole genome shotgun (WGS) entry which is preliminary data.</text>
</comment>
<gene>
    <name evidence="2" type="ORF">I8J31_14150</name>
</gene>
<evidence type="ECO:0000313" key="2">
    <source>
        <dbReference type="EMBL" id="MBJ7538825.1"/>
    </source>
</evidence>
<sequence length="113" mass="12629">MKKAFSAHHGLADLLLDLQIAMQNCDVWDCESPTEQALASNEPFCIDTMAFEQWLRYVMMERFRILLETGTDLPARCQIAPMAEDAFKSKPAENVANLVACLNRIDAHLSGAV</sequence>
<feature type="domain" description="YqcC-like" evidence="1">
    <location>
        <begin position="12"/>
        <end position="107"/>
    </location>
</feature>
<dbReference type="Proteomes" id="UP000628710">
    <property type="component" value="Unassembled WGS sequence"/>
</dbReference>
<accession>A0A934N0R7</accession>